<dbReference type="PANTHER" id="PTHR12015">
    <property type="entry name" value="SMALL INDUCIBLE CYTOKINE A"/>
    <property type="match status" value="1"/>
</dbReference>
<evidence type="ECO:0000313" key="11">
    <source>
        <dbReference type="ZFIN" id="ZDB-GENE-131127-149"/>
    </source>
</evidence>
<dbReference type="Gene3D" id="2.40.50.40">
    <property type="match status" value="1"/>
</dbReference>
<dbReference type="EMBL" id="AB331750">
    <property type="protein sequence ID" value="BAF98243.1"/>
    <property type="molecule type" value="mRNA"/>
</dbReference>
<evidence type="ECO:0000256" key="2">
    <source>
        <dbReference type="ARBA" id="ARBA00022514"/>
    </source>
</evidence>
<reference evidence="8" key="7">
    <citation type="submission" date="2018-04" db="UniProtKB">
        <authorList>
            <consortium name="Ensembl"/>
        </authorList>
    </citation>
    <scope>IDENTIFICATION</scope>
    <source>
        <strain evidence="8">Tuebingen</strain>
    </source>
</reference>
<dbReference type="CTD" id="798811"/>
<feature type="domain" description="Chemokine interleukin-8-like" evidence="6">
    <location>
        <begin position="30"/>
        <end position="88"/>
    </location>
</feature>
<evidence type="ECO:0000313" key="8">
    <source>
        <dbReference type="Ensembl" id="ENSDARP00000155044"/>
    </source>
</evidence>
<evidence type="ECO:0000256" key="1">
    <source>
        <dbReference type="ARBA" id="ARBA00004613"/>
    </source>
</evidence>
<sequence length="94" mass="10490">MRSLMFLLVLVLFCSLQDTSSAMEAIISANSVCCEGFTHKKIPLSKIVSYHLTTSNCAKKFIVFTTKAGKKICVDPENTFVKRQVAELDSRTRV</sequence>
<evidence type="ECO:0000256" key="5">
    <source>
        <dbReference type="SAM" id="SignalP"/>
    </source>
</evidence>
<accession>A9ZPD5</accession>
<dbReference type="OMA" id="ANCCPRY"/>
<reference evidence="8 9" key="4">
    <citation type="journal article" date="2013" name="Nature">
        <title>The zebrafish reference genome sequence and its relationship to the human genome.</title>
        <authorList>
            <consortium name="Genome Reference Consortium Zebrafish"/>
            <person name="Howe K."/>
            <person name="Clark M.D."/>
            <person name="Torroja C.F."/>
            <person name="Torrance J."/>
            <person name="Berthelot C."/>
            <person name="Muffato M."/>
            <person name="Collins J.E."/>
            <person name="Humphray S."/>
            <person name="McLaren K."/>
            <person name="Matthews L."/>
            <person name="McLaren S."/>
            <person name="Sealy I."/>
            <person name="Caccamo M."/>
            <person name="Churcher C."/>
            <person name="Scott C."/>
            <person name="Barrett J.C."/>
            <person name="Koch R."/>
            <person name="Rauch G.J."/>
            <person name="White S."/>
            <person name="Chow W."/>
            <person name="Kilian B."/>
            <person name="Quintais L.T."/>
            <person name="Guerra-Assuncao J.A."/>
            <person name="Zhou Y."/>
            <person name="Gu Y."/>
            <person name="Yen J."/>
            <person name="Vogel J.H."/>
            <person name="Eyre T."/>
            <person name="Redmond S."/>
            <person name="Banerjee R."/>
            <person name="Chi J."/>
            <person name="Fu B."/>
            <person name="Langley E."/>
            <person name="Maguire S.F."/>
            <person name="Laird G.K."/>
            <person name="Lloyd D."/>
            <person name="Kenyon E."/>
            <person name="Donaldson S."/>
            <person name="Sehra H."/>
            <person name="Almeida-King J."/>
            <person name="Loveland J."/>
            <person name="Trevanion S."/>
            <person name="Jones M."/>
            <person name="Quail M."/>
            <person name="Willey D."/>
            <person name="Hunt A."/>
            <person name="Burton J."/>
            <person name="Sims S."/>
            <person name="McLay K."/>
            <person name="Plumb B."/>
            <person name="Davis J."/>
            <person name="Clee C."/>
            <person name="Oliver K."/>
            <person name="Clark R."/>
            <person name="Riddle C."/>
            <person name="Elliot D."/>
            <person name="Eliott D."/>
            <person name="Threadgold G."/>
            <person name="Harden G."/>
            <person name="Ware D."/>
            <person name="Begum S."/>
            <person name="Mortimore B."/>
            <person name="Mortimer B."/>
            <person name="Kerry G."/>
            <person name="Heath P."/>
            <person name="Phillimore B."/>
            <person name="Tracey A."/>
            <person name="Corby N."/>
            <person name="Dunn M."/>
            <person name="Johnson C."/>
            <person name="Wood J."/>
            <person name="Clark S."/>
            <person name="Pelan S."/>
            <person name="Griffiths G."/>
            <person name="Smith M."/>
            <person name="Glithero R."/>
            <person name="Howden P."/>
            <person name="Barker N."/>
            <person name="Lloyd C."/>
            <person name="Stevens C."/>
            <person name="Harley J."/>
            <person name="Holt K."/>
            <person name="Panagiotidis G."/>
            <person name="Lovell J."/>
            <person name="Beasley H."/>
            <person name="Henderson C."/>
            <person name="Gordon D."/>
            <person name="Auger K."/>
            <person name="Wright D."/>
            <person name="Collins J."/>
            <person name="Raisen C."/>
            <person name="Dyer L."/>
            <person name="Leung K."/>
            <person name="Robertson L."/>
            <person name="Ambridge K."/>
            <person name="Leongamornlert D."/>
            <person name="McGuire S."/>
            <person name="Gilderthorp R."/>
            <person name="Griffiths C."/>
            <person name="Manthravadi D."/>
            <person name="Nichol S."/>
            <person name="Barker G."/>
            <person name="Whitehead S."/>
            <person name="Kay M."/>
            <person name="Brown J."/>
            <person name="Murnane C."/>
            <person name="Gray E."/>
            <person name="Humphries M."/>
            <person name="Sycamore N."/>
            <person name="Barker D."/>
            <person name="Saunders D."/>
            <person name="Wallis J."/>
            <person name="Babbage A."/>
            <person name="Hammond S."/>
            <person name="Mashreghi-Mohammadi M."/>
            <person name="Barr L."/>
            <person name="Martin S."/>
            <person name="Wray P."/>
            <person name="Ellington A."/>
            <person name="Matthews N."/>
            <person name="Ellwood M."/>
            <person name="Woodmansey R."/>
            <person name="Clark G."/>
            <person name="Cooper J."/>
            <person name="Cooper J."/>
            <person name="Tromans A."/>
            <person name="Grafham D."/>
            <person name="Skuce C."/>
            <person name="Pandian R."/>
            <person name="Andrews R."/>
            <person name="Harrison E."/>
            <person name="Kimberley A."/>
            <person name="Garnett J."/>
            <person name="Fosker N."/>
            <person name="Hall R."/>
            <person name="Garner P."/>
            <person name="Kelly D."/>
            <person name="Bird C."/>
            <person name="Palmer S."/>
            <person name="Gehring I."/>
            <person name="Berger A."/>
            <person name="Dooley C.M."/>
            <person name="Ersan-Urun Z."/>
            <person name="Eser C."/>
            <person name="Geiger H."/>
            <person name="Geisler M."/>
            <person name="Karotki L."/>
            <person name="Kirn A."/>
            <person name="Konantz J."/>
            <person name="Konantz M."/>
            <person name="Oberlander M."/>
            <person name="Rudolph-Geiger S."/>
            <person name="Teucke M."/>
            <person name="Lanz C."/>
            <person name="Raddatz G."/>
            <person name="Osoegawa K."/>
            <person name="Zhu B."/>
            <person name="Rapp A."/>
            <person name="Widaa S."/>
            <person name="Langford C."/>
            <person name="Yang F."/>
            <person name="Schuster S.C."/>
            <person name="Carter N.P."/>
            <person name="Harrow J."/>
            <person name="Ning Z."/>
            <person name="Herrero J."/>
            <person name="Searle S.M."/>
            <person name="Enright A."/>
            <person name="Geisler R."/>
            <person name="Plasterk R.H."/>
            <person name="Lee C."/>
            <person name="Westerfield M."/>
            <person name="de Jong P.J."/>
            <person name="Zon L.I."/>
            <person name="Postlethwait J.H."/>
            <person name="Nusslein-Volhard C."/>
            <person name="Hubbard T.J."/>
            <person name="Roest Crollius H."/>
            <person name="Rogers J."/>
            <person name="Stemple D.L."/>
        </authorList>
    </citation>
    <scope>NUCLEOTIDE SEQUENCE [LARGE SCALE GENOMIC DNA]</scope>
    <source>
        <strain evidence="8">Tuebingen</strain>
    </source>
</reference>
<name>A9ZPD5_DANRE</name>
<dbReference type="FunFam" id="2.40.50.40:FF:000046">
    <property type="entry name" value="Chemokine (C-C motif) ligand 39, duplicate 3"/>
    <property type="match status" value="1"/>
</dbReference>
<reference evidence="10" key="1">
    <citation type="journal article" date="2006" name="J. Immunol.">
        <title>Defining the origins and evolution of the chemokine/chemokine receptor system.</title>
        <authorList>
            <person name="DeVries M.E."/>
            <person name="Kelvin A.A."/>
            <person name="Xu L."/>
            <person name="Ran L."/>
            <person name="Robinson J."/>
            <person name="Kelvin D.J."/>
        </authorList>
    </citation>
    <scope>NUCLEOTIDE SEQUENCE</scope>
</reference>
<dbReference type="Proteomes" id="UP000000437">
    <property type="component" value="Chromosome 25"/>
</dbReference>
<dbReference type="PANTHER" id="PTHR12015:SF183">
    <property type="entry name" value="C-C MOTIF CHEMOKINE 3"/>
    <property type="match status" value="1"/>
</dbReference>
<evidence type="ECO:0000259" key="6">
    <source>
        <dbReference type="SMART" id="SM00199"/>
    </source>
</evidence>
<dbReference type="GeneID" id="798811"/>
<comment type="subcellular location">
    <subcellularLocation>
        <location evidence="1">Secreted</location>
    </subcellularLocation>
</comment>
<feature type="chain" id="PRO_5035034953" evidence="5 10">
    <location>
        <begin position="23"/>
        <end position="94"/>
    </location>
</feature>
<reference evidence="10" key="3">
    <citation type="journal article" date="2013" name="Genes Cells">
        <title>Systematic classification of vertebrate chemokines based on conserved synteny and evolutionary history.</title>
        <authorList>
            <person name="Nomiyama H."/>
            <person name="Osada N."/>
            <person name="Yoshie O."/>
        </authorList>
    </citation>
    <scope>NUCLEOTIDE SEQUENCE</scope>
</reference>
<keyword evidence="4 5" id="KW-0732">Signal</keyword>
<dbReference type="SUPFAM" id="SSF54117">
    <property type="entry name" value="Interleukin 8-like chemokines"/>
    <property type="match status" value="1"/>
</dbReference>
<gene>
    <name evidence="8 10 11" type="primary">ccl39.1</name>
    <name evidence="10" type="synonym">si:dkeyp-55h4.5</name>
</gene>
<accession>A0A8M1NH43</accession>
<dbReference type="OrthoDB" id="8934837at2759"/>
<reference evidence="10" key="6">
    <citation type="journal article" date="2018" name="Proc. Natl. Acad. Sci. U.S.A.">
        <title>Chemokine C-C motif ligand 33 is a key regulator of teleost fish barbel development.</title>
        <authorList>
            <person name="Zhou T."/>
            <person name="Li N."/>
            <person name="Jin Y."/>
            <person name="Zeng Q."/>
            <person name="Prabowo W."/>
            <person name="Liu Y."/>
            <person name="Tian C."/>
            <person name="Bao L."/>
            <person name="Liu S."/>
            <person name="Yuan Z."/>
            <person name="Fu Q."/>
            <person name="Gao S."/>
            <person name="Gao D."/>
            <person name="Dunham R."/>
            <person name="Shubin N.H."/>
            <person name="Liu Z."/>
        </authorList>
    </citation>
    <scope>NUCLEOTIDE SEQUENCE</scope>
</reference>
<dbReference type="InterPro" id="IPR036048">
    <property type="entry name" value="Interleukin_8-like_sf"/>
</dbReference>
<keyword evidence="9" id="KW-1185">Reference proteome</keyword>
<reference evidence="10" key="8">
    <citation type="submission" date="2025-04" db="UniProtKB">
        <authorList>
            <consortium name="RefSeq"/>
        </authorList>
    </citation>
    <scope>IDENTIFICATION</scope>
</reference>
<dbReference type="InterPro" id="IPR001811">
    <property type="entry name" value="Chemokine_IL8-like_dom"/>
</dbReference>
<evidence type="ECO:0000313" key="7">
    <source>
        <dbReference type="EMBL" id="BAF98243.1"/>
    </source>
</evidence>
<dbReference type="RefSeq" id="NP_001107111.1">
    <property type="nucleotide sequence ID" value="NM_001113639.1"/>
</dbReference>
<reference evidence="10" key="5">
    <citation type="journal article" date="2017" name="J. Exp. Med.">
        <title>CXCR1 remodels the vascular niche to promote hematopoietic stem and progenitor cell engraftment.</title>
        <authorList>
            <person name="Blaser B.W."/>
            <person name="Moore J.L."/>
            <person name="Hagedorn E.J."/>
            <person name="Li B."/>
            <person name="Riquelme R."/>
            <person name="Lichtig A."/>
            <person name="Yang S."/>
            <person name="Zhou Y."/>
            <person name="Tamplin O.J."/>
            <person name="Binder V."/>
            <person name="Zon L.I."/>
        </authorList>
    </citation>
    <scope>NUCLEOTIDE SEQUENCE</scope>
</reference>
<evidence type="ECO:0000256" key="3">
    <source>
        <dbReference type="ARBA" id="ARBA00022525"/>
    </source>
</evidence>
<evidence type="ECO:0000313" key="9">
    <source>
        <dbReference type="Proteomes" id="UP000000437"/>
    </source>
</evidence>
<dbReference type="GO" id="GO:0008009">
    <property type="term" value="F:chemokine activity"/>
    <property type="evidence" value="ECO:0007669"/>
    <property type="project" value="InterPro"/>
</dbReference>
<keyword evidence="2" id="KW-0202">Cytokine</keyword>
<dbReference type="AlphaFoldDB" id="A9ZPD5"/>
<dbReference type="InterPro" id="IPR039809">
    <property type="entry name" value="Chemokine_b/g/d"/>
</dbReference>
<protein>
    <submittedName>
        <fullName evidence="8 10">Chemokine (C-C motif) ligand 39, duplicate 1</fullName>
    </submittedName>
    <submittedName>
        <fullName evidence="7">Chemokine CCL-C25t</fullName>
    </submittedName>
</protein>
<proteinExistence type="evidence at transcript level"/>
<dbReference type="CDD" id="cd00272">
    <property type="entry name" value="Chemokine_CC"/>
    <property type="match status" value="1"/>
</dbReference>
<organism evidence="7">
    <name type="scientific">Danio rerio</name>
    <name type="common">Zebrafish</name>
    <name type="synonym">Brachydanio rerio</name>
    <dbReference type="NCBI Taxonomy" id="7955"/>
    <lineage>
        <taxon>Eukaryota</taxon>
        <taxon>Metazoa</taxon>
        <taxon>Chordata</taxon>
        <taxon>Craniata</taxon>
        <taxon>Vertebrata</taxon>
        <taxon>Euteleostomi</taxon>
        <taxon>Actinopterygii</taxon>
        <taxon>Neopterygii</taxon>
        <taxon>Teleostei</taxon>
        <taxon>Ostariophysi</taxon>
        <taxon>Cypriniformes</taxon>
        <taxon>Danionidae</taxon>
        <taxon>Danioninae</taxon>
        <taxon>Danio</taxon>
    </lineage>
</organism>
<keyword evidence="3" id="KW-0964">Secreted</keyword>
<dbReference type="Ensembl" id="ENSDART00000186827.1">
    <property type="protein sequence ID" value="ENSDARP00000155044.1"/>
    <property type="gene ID" value="ENSDARG00000111302.1"/>
</dbReference>
<dbReference type="EMBL" id="BX855604">
    <property type="status" value="NOT_ANNOTATED_CDS"/>
    <property type="molecule type" value="Genomic_DNA"/>
</dbReference>
<reference evidence="7 10" key="2">
    <citation type="journal article" date="2008" name="BMC Genomics">
        <title>Extensive expansion and diversification of the chemokine gene family in zebrafish: identification of a novel chemokine subfamily CX.</title>
        <authorList>
            <person name="Nomiyama H."/>
            <person name="Hieshima K."/>
            <person name="Osada N."/>
            <person name="Kato-Unoki Y."/>
            <person name="Otsuka-Ono K."/>
            <person name="Takegawa S."/>
            <person name="Izawa T."/>
            <person name="Yoshizawa A."/>
            <person name="Kikuchi Y."/>
            <person name="Tanase S."/>
            <person name="Miura R."/>
            <person name="Kusuda J."/>
            <person name="Nakao M."/>
            <person name="Yoshie O."/>
        </authorList>
    </citation>
    <scope>NUCLEOTIDE SEQUENCE</scope>
</reference>
<feature type="signal peptide" evidence="5">
    <location>
        <begin position="1"/>
        <end position="22"/>
    </location>
</feature>
<dbReference type="GO" id="GO:0005615">
    <property type="term" value="C:extracellular space"/>
    <property type="evidence" value="ECO:0007669"/>
    <property type="project" value="UniProtKB-KW"/>
</dbReference>
<dbReference type="ZFIN" id="ZDB-GENE-131127-149">
    <property type="gene designation" value="ccl39.1"/>
</dbReference>
<dbReference type="AGR" id="ZFIN:ZDB-GENE-131127-149"/>
<dbReference type="Pfam" id="PF00048">
    <property type="entry name" value="IL8"/>
    <property type="match status" value="1"/>
</dbReference>
<evidence type="ECO:0000256" key="4">
    <source>
        <dbReference type="ARBA" id="ARBA00022729"/>
    </source>
</evidence>
<evidence type="ECO:0000313" key="10">
    <source>
        <dbReference type="RefSeq" id="NP_001107111.1"/>
    </source>
</evidence>
<dbReference type="GO" id="GO:0006955">
    <property type="term" value="P:immune response"/>
    <property type="evidence" value="ECO:0007669"/>
    <property type="project" value="InterPro"/>
</dbReference>
<dbReference type="KEGG" id="dre:798811"/>
<dbReference type="SMART" id="SM00199">
    <property type="entry name" value="SCY"/>
    <property type="match status" value="1"/>
</dbReference>